<dbReference type="Pfam" id="PF24684">
    <property type="entry name" value="Vgb_lyase"/>
    <property type="match status" value="1"/>
</dbReference>
<protein>
    <submittedName>
        <fullName evidence="3">Hydrolase protein</fullName>
    </submittedName>
</protein>
<keyword evidence="3" id="KW-0378">Hydrolase</keyword>
<evidence type="ECO:0000256" key="1">
    <source>
        <dbReference type="SAM" id="MobiDB-lite"/>
    </source>
</evidence>
<dbReference type="PANTHER" id="PTHR40274:SF3">
    <property type="entry name" value="VIRGINIAMYCIN B LYASE"/>
    <property type="match status" value="1"/>
</dbReference>
<dbReference type="PANTHER" id="PTHR40274">
    <property type="entry name" value="VIRGINIAMYCIN B LYASE"/>
    <property type="match status" value="1"/>
</dbReference>
<feature type="region of interest" description="Disordered" evidence="1">
    <location>
        <begin position="1"/>
        <end position="21"/>
    </location>
</feature>
<dbReference type="SUPFAM" id="SSF101898">
    <property type="entry name" value="NHL repeat"/>
    <property type="match status" value="1"/>
</dbReference>
<keyword evidence="2" id="KW-1133">Transmembrane helix</keyword>
<dbReference type="InterPro" id="IPR015943">
    <property type="entry name" value="WD40/YVTN_repeat-like_dom_sf"/>
</dbReference>
<dbReference type="KEGG" id="rso:RSc3155"/>
<dbReference type="AlphaFoldDB" id="Q8XUN2"/>
<dbReference type="Gene3D" id="2.130.10.10">
    <property type="entry name" value="YVTN repeat-like/Quinoprotein amine dehydrogenase"/>
    <property type="match status" value="2"/>
</dbReference>
<proteinExistence type="predicted"/>
<dbReference type="Proteomes" id="UP000001436">
    <property type="component" value="Chromosome"/>
</dbReference>
<keyword evidence="2" id="KW-0812">Transmembrane</keyword>
<dbReference type="EnsemblBacteria" id="CAD16943">
    <property type="protein sequence ID" value="CAD16943"/>
    <property type="gene ID" value="RSc3155"/>
</dbReference>
<organism evidence="3 4">
    <name type="scientific">Ralstonia nicotianae (strain ATCC BAA-1114 / GMI1000)</name>
    <name type="common">Ralstonia solanacearum</name>
    <dbReference type="NCBI Taxonomy" id="267608"/>
    <lineage>
        <taxon>Bacteria</taxon>
        <taxon>Pseudomonadati</taxon>
        <taxon>Pseudomonadota</taxon>
        <taxon>Betaproteobacteria</taxon>
        <taxon>Burkholderiales</taxon>
        <taxon>Burkholderiaceae</taxon>
        <taxon>Ralstonia</taxon>
        <taxon>Ralstonia solanacearum species complex</taxon>
    </lineage>
</organism>
<evidence type="ECO:0000313" key="3">
    <source>
        <dbReference type="EMBL" id="CAD16943.2"/>
    </source>
</evidence>
<reference evidence="3 4" key="1">
    <citation type="journal article" date="2002" name="Nature">
        <title>Genome sequence of the plant pathogen Ralstonia solanacearum.</title>
        <authorList>
            <person name="Salanoubat M."/>
            <person name="Genin S."/>
            <person name="Artiguenave F."/>
            <person name="Gouzy J."/>
            <person name="Mangenot S."/>
            <person name="Arlat M."/>
            <person name="Billault A."/>
            <person name="Brottier P."/>
            <person name="Camus J.C."/>
            <person name="Cattolico L."/>
            <person name="Chandler M."/>
            <person name="Choisne N."/>
            <person name="Claudel-Renard C."/>
            <person name="Cunnac S."/>
            <person name="Demange N."/>
            <person name="Gaspin C."/>
            <person name="Lavie M."/>
            <person name="Moisan A."/>
            <person name="Robert C."/>
            <person name="Saurin W."/>
            <person name="Schiex T."/>
            <person name="Siguier P."/>
            <person name="Thebault P."/>
            <person name="Whalen M."/>
            <person name="Wincker P."/>
            <person name="Levy M."/>
            <person name="Weissenbach J."/>
            <person name="Boucher C.A."/>
        </authorList>
    </citation>
    <scope>NUCLEOTIDE SEQUENCE [LARGE SCALE GENOMIC DNA]</scope>
    <source>
        <strain evidence="4">ATCC BAA-1114 / GMI1000</strain>
    </source>
</reference>
<dbReference type="InterPro" id="IPR051344">
    <property type="entry name" value="Vgb"/>
</dbReference>
<dbReference type="HOGENOM" id="CLU_703729_0_0_4"/>
<accession>Q8XUN2</accession>
<evidence type="ECO:0000313" key="4">
    <source>
        <dbReference type="Proteomes" id="UP000001436"/>
    </source>
</evidence>
<keyword evidence="4" id="KW-1185">Reference proteome</keyword>
<sequence length="443" mass="46962">MLSSDDAAAYSPDRHARLQPTPPGHAAIMCLGCVTSPPMVVDSERFTRSHVMKRLLYLAAPAIVGAALLCLPAPSSAAANAVGANAVIGEFATPSAASSPQGVDVAGDGSVWYSETTAGKIAVLRPDGSSAEFPVPNGGQPFILKVADDGVWFTDSGTRAIGHLDPATGTVETYAIPSGASPFFIQVGPDGSKWFTETAGIGRLSPNGEFTEWTVTLEHADDNMEQLSLDPWGNVWFVERNFDGIGAAGTNKVRRLNPYSNVISTYRVPTLGGTPSGVVANANGSVWVSEYYANAIALLNPFAAPHSDEVVQPNALKADSRTASVSPIRAARTTGAKTQVTPSAHAVKPSVTLGWIEYPLPSAKAEPEDMRVDRHGRVWFEADAGFIGRLDPFEARITEYMIPSANSGYYNIALDPRSGLLWFTEAGVFAPVTTKIGYLDTRH</sequence>
<dbReference type="EMBL" id="AL646052">
    <property type="protein sequence ID" value="CAD16943.2"/>
    <property type="molecule type" value="Genomic_DNA"/>
</dbReference>
<gene>
    <name evidence="3" type="ordered locus">RSc3155</name>
</gene>
<dbReference type="GO" id="GO:0016787">
    <property type="term" value="F:hydrolase activity"/>
    <property type="evidence" value="ECO:0007669"/>
    <property type="project" value="UniProtKB-KW"/>
</dbReference>
<feature type="transmembrane region" description="Helical" evidence="2">
    <location>
        <begin position="55"/>
        <end position="74"/>
    </location>
</feature>
<name>Q8XUN2_RALN1</name>
<keyword evidence="2" id="KW-0472">Membrane</keyword>
<evidence type="ECO:0000256" key="2">
    <source>
        <dbReference type="SAM" id="Phobius"/>
    </source>
</evidence>
<dbReference type="eggNOG" id="COG4257">
    <property type="taxonomic scope" value="Bacteria"/>
</dbReference>